<evidence type="ECO:0000256" key="5">
    <source>
        <dbReference type="PROSITE-ProRule" id="PRU00277"/>
    </source>
</evidence>
<proteinExistence type="predicted"/>
<dbReference type="GO" id="GO:0005783">
    <property type="term" value="C:endoplasmic reticulum"/>
    <property type="evidence" value="ECO:0000318"/>
    <property type="project" value="GO_Central"/>
</dbReference>
<sequence length="188" mass="20738">MKVNTVIETLSRSFCHHGRLDLSKISRLGKAASSGTRRECSGELAPTNFSSKRPPLFTGNMKLQVVLVFFCGFPVLEGAKKKKDLEIQVDYKPEDCSVRAALGDTVSVHYTGYLDSGAIFDSSRQEGREPIAFQLGARKVIPGWEQGIVGMCVGEKRRLVIPPHLAYGKEGRSPVIPPQATLTFERSW</sequence>
<dbReference type="PROSITE" id="PS50059">
    <property type="entry name" value="FKBP_PPIASE"/>
    <property type="match status" value="1"/>
</dbReference>
<keyword evidence="3 5" id="KW-0697">Rotamase</keyword>
<dbReference type="OrthoDB" id="77911at2759"/>
<feature type="domain" description="PPIase FKBP-type" evidence="6">
    <location>
        <begin position="103"/>
        <end position="188"/>
    </location>
</feature>
<dbReference type="PANTHER" id="PTHR45779">
    <property type="entry name" value="PEPTIDYLPROLYL ISOMERASE"/>
    <property type="match status" value="1"/>
</dbReference>
<evidence type="ECO:0000256" key="1">
    <source>
        <dbReference type="ARBA" id="ARBA00000971"/>
    </source>
</evidence>
<evidence type="ECO:0000313" key="8">
    <source>
        <dbReference type="RefSeq" id="XP_035697153.1"/>
    </source>
</evidence>
<dbReference type="KEGG" id="bfo:118430404"/>
<comment type="catalytic activity">
    <reaction evidence="1 5">
        <text>[protein]-peptidylproline (omega=180) = [protein]-peptidylproline (omega=0)</text>
        <dbReference type="Rhea" id="RHEA:16237"/>
        <dbReference type="Rhea" id="RHEA-COMP:10747"/>
        <dbReference type="Rhea" id="RHEA-COMP:10748"/>
        <dbReference type="ChEBI" id="CHEBI:83833"/>
        <dbReference type="ChEBI" id="CHEBI:83834"/>
        <dbReference type="EC" id="5.2.1.8"/>
    </reaction>
</comment>
<evidence type="ECO:0000313" key="7">
    <source>
        <dbReference type="Proteomes" id="UP000001554"/>
    </source>
</evidence>
<accession>A0A9J7M9R8</accession>
<gene>
    <name evidence="8" type="primary">LOC118430404</name>
</gene>
<evidence type="ECO:0000256" key="4">
    <source>
        <dbReference type="ARBA" id="ARBA00023235"/>
    </source>
</evidence>
<organism evidence="7 8">
    <name type="scientific">Branchiostoma floridae</name>
    <name type="common">Florida lancelet</name>
    <name type="synonym">Amphioxus</name>
    <dbReference type="NCBI Taxonomy" id="7739"/>
    <lineage>
        <taxon>Eukaryota</taxon>
        <taxon>Metazoa</taxon>
        <taxon>Chordata</taxon>
        <taxon>Cephalochordata</taxon>
        <taxon>Leptocardii</taxon>
        <taxon>Amphioxiformes</taxon>
        <taxon>Branchiostomatidae</taxon>
        <taxon>Branchiostoma</taxon>
    </lineage>
</organism>
<evidence type="ECO:0000256" key="3">
    <source>
        <dbReference type="ARBA" id="ARBA00023110"/>
    </source>
</evidence>
<dbReference type="GO" id="GO:0003755">
    <property type="term" value="F:peptidyl-prolyl cis-trans isomerase activity"/>
    <property type="evidence" value="ECO:0000318"/>
    <property type="project" value="GO_Central"/>
</dbReference>
<dbReference type="SUPFAM" id="SSF54534">
    <property type="entry name" value="FKBP-like"/>
    <property type="match status" value="1"/>
</dbReference>
<keyword evidence="4 5" id="KW-0413">Isomerase</keyword>
<dbReference type="AlphaFoldDB" id="A0A9J7M9R8"/>
<dbReference type="FunFam" id="3.10.50.40:FF:000006">
    <property type="entry name" value="Peptidyl-prolyl cis-trans isomerase"/>
    <property type="match status" value="1"/>
</dbReference>
<dbReference type="GeneID" id="118430404"/>
<dbReference type="Proteomes" id="UP000001554">
    <property type="component" value="Chromosome 14"/>
</dbReference>
<dbReference type="Gene3D" id="3.10.50.40">
    <property type="match status" value="1"/>
</dbReference>
<evidence type="ECO:0000259" key="6">
    <source>
        <dbReference type="PROSITE" id="PS50059"/>
    </source>
</evidence>
<dbReference type="Pfam" id="PF00254">
    <property type="entry name" value="FKBP_C"/>
    <property type="match status" value="1"/>
</dbReference>
<dbReference type="PANTHER" id="PTHR45779:SF5">
    <property type="entry name" value="PEPTIDYLPROLYL ISOMERASE"/>
    <property type="match status" value="1"/>
</dbReference>
<keyword evidence="7" id="KW-1185">Reference proteome</keyword>
<name>A0A9J7M9R8_BRAFL</name>
<evidence type="ECO:0000256" key="2">
    <source>
        <dbReference type="ARBA" id="ARBA00013194"/>
    </source>
</evidence>
<reference evidence="7" key="1">
    <citation type="journal article" date="2020" name="Nat. Ecol. Evol.">
        <title>Deeply conserved synteny resolves early events in vertebrate evolution.</title>
        <authorList>
            <person name="Simakov O."/>
            <person name="Marletaz F."/>
            <person name="Yue J.X."/>
            <person name="O'Connell B."/>
            <person name="Jenkins J."/>
            <person name="Brandt A."/>
            <person name="Calef R."/>
            <person name="Tung C.H."/>
            <person name="Huang T.K."/>
            <person name="Schmutz J."/>
            <person name="Satoh N."/>
            <person name="Yu J.K."/>
            <person name="Putnam N.H."/>
            <person name="Green R.E."/>
            <person name="Rokhsar D.S."/>
        </authorList>
    </citation>
    <scope>NUCLEOTIDE SEQUENCE [LARGE SCALE GENOMIC DNA]</scope>
    <source>
        <strain evidence="7">S238N-H82</strain>
    </source>
</reference>
<dbReference type="InterPro" id="IPR044609">
    <property type="entry name" value="FKBP2/11"/>
</dbReference>
<reference evidence="8" key="2">
    <citation type="submission" date="2025-08" db="UniProtKB">
        <authorList>
            <consortium name="RefSeq"/>
        </authorList>
    </citation>
    <scope>IDENTIFICATION</scope>
    <source>
        <strain evidence="8">S238N-H82</strain>
        <tissue evidence="8">Testes</tissue>
    </source>
</reference>
<protein>
    <recommendedName>
        <fullName evidence="2 5">peptidylprolyl isomerase</fullName>
        <ecNumber evidence="2 5">5.2.1.8</ecNumber>
    </recommendedName>
</protein>
<dbReference type="InterPro" id="IPR046357">
    <property type="entry name" value="PPIase_dom_sf"/>
</dbReference>
<dbReference type="InterPro" id="IPR001179">
    <property type="entry name" value="PPIase_FKBP_dom"/>
</dbReference>
<dbReference type="OMA" id="MSETHYM"/>
<dbReference type="EC" id="5.2.1.8" evidence="2 5"/>
<dbReference type="RefSeq" id="XP_035697153.1">
    <property type="nucleotide sequence ID" value="XM_035841260.1"/>
</dbReference>